<sequence>MSTVRIRQAREQDAAAVADLVQEVYRPFATGFSPTALRWSAATVRACASSWLLAHREEELVGVVHHEPDPEGHTLDALSVRVPWRRHGVGSQLVAAVEELAATRIRGTCRMVVALRDTLSANIEFFTSLGYRQTQPFPPAHHLYVKEIGARQ</sequence>
<dbReference type="SUPFAM" id="SSF55729">
    <property type="entry name" value="Acyl-CoA N-acyltransferases (Nat)"/>
    <property type="match status" value="1"/>
</dbReference>
<evidence type="ECO:0000313" key="4">
    <source>
        <dbReference type="EMBL" id="NJP13196.1"/>
    </source>
</evidence>
<keyword evidence="1" id="KW-0808">Transferase</keyword>
<evidence type="ECO:0000256" key="1">
    <source>
        <dbReference type="ARBA" id="ARBA00022679"/>
    </source>
</evidence>
<dbReference type="PROSITE" id="PS51186">
    <property type="entry name" value="GNAT"/>
    <property type="match status" value="1"/>
</dbReference>
<dbReference type="InterPro" id="IPR016181">
    <property type="entry name" value="Acyl_CoA_acyltransferase"/>
</dbReference>
<evidence type="ECO:0000259" key="3">
    <source>
        <dbReference type="PROSITE" id="PS51186"/>
    </source>
</evidence>
<evidence type="ECO:0000313" key="5">
    <source>
        <dbReference type="Proteomes" id="UP000635996"/>
    </source>
</evidence>
<protein>
    <submittedName>
        <fullName evidence="4">GNAT family N-acetyltransferase</fullName>
    </submittedName>
</protein>
<dbReference type="InterPro" id="IPR000182">
    <property type="entry name" value="GNAT_dom"/>
</dbReference>
<dbReference type="EMBL" id="JAATEL010000002">
    <property type="protein sequence ID" value="NJP13196.1"/>
    <property type="molecule type" value="Genomic_DNA"/>
</dbReference>
<keyword evidence="5" id="KW-1185">Reference proteome</keyword>
<dbReference type="RefSeq" id="WP_168130852.1">
    <property type="nucleotide sequence ID" value="NZ_BMVZ01000004.1"/>
</dbReference>
<dbReference type="InterPro" id="IPR050832">
    <property type="entry name" value="Bact_Acetyltransf"/>
</dbReference>
<dbReference type="Gene3D" id="3.40.630.30">
    <property type="match status" value="1"/>
</dbReference>
<name>A0ABX0YL17_STRTL</name>
<evidence type="ECO:0000256" key="2">
    <source>
        <dbReference type="ARBA" id="ARBA00023315"/>
    </source>
</evidence>
<feature type="domain" description="N-acetyltransferase" evidence="3">
    <location>
        <begin position="4"/>
        <end position="149"/>
    </location>
</feature>
<dbReference type="PANTHER" id="PTHR43877">
    <property type="entry name" value="AMINOALKYLPHOSPHONATE N-ACETYLTRANSFERASE-RELATED-RELATED"/>
    <property type="match status" value="1"/>
</dbReference>
<dbReference type="PANTHER" id="PTHR43877:SF1">
    <property type="entry name" value="ACETYLTRANSFERASE"/>
    <property type="match status" value="1"/>
</dbReference>
<keyword evidence="2" id="KW-0012">Acyltransferase</keyword>
<accession>A0ABX0YL17</accession>
<proteinExistence type="predicted"/>
<reference evidence="4 5" key="1">
    <citation type="submission" date="2020-03" db="EMBL/GenBank/DDBJ databases">
        <title>WGS of actinomycetes isolated from Thailand.</title>
        <authorList>
            <person name="Thawai C."/>
        </authorList>
    </citation>
    <scope>NUCLEOTIDE SEQUENCE [LARGE SCALE GENOMIC DNA]</scope>
    <source>
        <strain evidence="4 5">NBRC 13905</strain>
    </source>
</reference>
<dbReference type="CDD" id="cd04301">
    <property type="entry name" value="NAT_SF"/>
    <property type="match status" value="1"/>
</dbReference>
<dbReference type="Pfam" id="PF00583">
    <property type="entry name" value="Acetyltransf_1"/>
    <property type="match status" value="1"/>
</dbReference>
<dbReference type="Proteomes" id="UP000635996">
    <property type="component" value="Unassembled WGS sequence"/>
</dbReference>
<gene>
    <name evidence="4" type="ORF">HCJ95_02550</name>
</gene>
<comment type="caution">
    <text evidence="4">The sequence shown here is derived from an EMBL/GenBank/DDBJ whole genome shotgun (WGS) entry which is preliminary data.</text>
</comment>
<organism evidence="4 5">
    <name type="scientific">Streptomyces thermoviolaceus subsp. thermoviolaceus</name>
    <dbReference type="NCBI Taxonomy" id="66860"/>
    <lineage>
        <taxon>Bacteria</taxon>
        <taxon>Bacillati</taxon>
        <taxon>Actinomycetota</taxon>
        <taxon>Actinomycetes</taxon>
        <taxon>Kitasatosporales</taxon>
        <taxon>Streptomycetaceae</taxon>
        <taxon>Streptomyces</taxon>
    </lineage>
</organism>